<comment type="similarity">
    <text evidence="6">Belongs to the ABC-4 integral membrane protein family.</text>
</comment>
<feature type="transmembrane region" description="Helical" evidence="7">
    <location>
        <begin position="272"/>
        <end position="295"/>
    </location>
</feature>
<evidence type="ECO:0000256" key="4">
    <source>
        <dbReference type="ARBA" id="ARBA00022989"/>
    </source>
</evidence>
<evidence type="ECO:0000313" key="10">
    <source>
        <dbReference type="EMBL" id="SLM65082.1"/>
    </source>
</evidence>
<evidence type="ECO:0000313" key="11">
    <source>
        <dbReference type="Proteomes" id="UP000294820"/>
    </source>
</evidence>
<dbReference type="EMBL" id="LT615367">
    <property type="protein sequence ID" value="SLM65082.1"/>
    <property type="molecule type" value="Genomic_DNA"/>
</dbReference>
<feature type="transmembrane region" description="Helical" evidence="7">
    <location>
        <begin position="686"/>
        <end position="709"/>
    </location>
</feature>
<dbReference type="InterPro" id="IPR003838">
    <property type="entry name" value="ABC3_permease_C"/>
</dbReference>
<evidence type="ECO:0000259" key="8">
    <source>
        <dbReference type="Pfam" id="PF02687"/>
    </source>
</evidence>
<organism evidence="10 11">
    <name type="scientific">Dickeya aquatica</name>
    <dbReference type="NCBI Taxonomy" id="1401087"/>
    <lineage>
        <taxon>Bacteria</taxon>
        <taxon>Pseudomonadati</taxon>
        <taxon>Pseudomonadota</taxon>
        <taxon>Gammaproteobacteria</taxon>
        <taxon>Enterobacterales</taxon>
        <taxon>Pectobacteriaceae</taxon>
        <taxon>Dickeya</taxon>
    </lineage>
</organism>
<comment type="subcellular location">
    <subcellularLocation>
        <location evidence="1">Cell membrane</location>
        <topology evidence="1">Multi-pass membrane protein</topology>
    </subcellularLocation>
</comment>
<dbReference type="InterPro" id="IPR017800">
    <property type="entry name" value="ADOP"/>
</dbReference>
<dbReference type="Proteomes" id="UP000294820">
    <property type="component" value="Chromosome 1"/>
</dbReference>
<keyword evidence="2" id="KW-1003">Cell membrane</keyword>
<dbReference type="AlphaFoldDB" id="A0A375AG70"/>
<name>A0A375AG70_9GAMM</name>
<sequence length="813" mass="90118">MNFWFDIRYALRLLLKSPGFSVLTITVMACGLGLALYMYSVINTIMYKTLPYPKGEGMVMVTPKMDSEALNDAGINFLDYQYIRQKMTGLTDVSYFHAEYVDMKDSEKSARYIAVYNTPEMFSYTGVSPFMGRAFSSQDMQSDAEHVAVISYVLWQSYFNGRSDILNQIIKINGNSTRIIGVMPKGFAFPFYHDLWLPSHLEPVQFSAREQAPEVFVFGRLARNVNAEVANAELDGLMQDIARQYPVINKGISAKVLTFQESFTGEETAQTFFVMLSAVGFILLLACFNVGNLLLARSNQRSREIAIRVALGSPTSRLVMQMLWESLIISSVAGVIGVLLASWGLEITNYIFPKFVPNKVPVWWHLSLDGNVILDAVILIITTSLITSALPAWKIANGKFAYALRDGANSDQGRRVGRFSRTLVIVEVALSCSILCISVLLLLLVMRATRADYGVPIDSFLVAKITVDKDSYPDDQSRQRLYLNLMNQVSAMPGVQAAALTSSAPGQFTLPHQIVTEDRTVSGQEAQAYSLVNDVRVMPGSLAAIGVKLASGRAFSHTDTDDTLPVAVVSESFANKYWPHEKNVIGKRLRFRDGDDYRWFTVVGVVSHVIHGRPFSEFKTRPTVYRSLLQLRQTNQPLTVMLKASQPLRFSSSLAETLNQVKPMIDHSQPQTLIDQLTRNTVGVQFVTNLFLLFGAAAMVLAASGIYGVTQHAINQRTQEIGIRQALGATPARLLRMLMFSGLRQLFAGLALGLPLAIFAAPKINRVYGDGGGNFVLLFVGVALFIVVIVALATWIPSRRVIMMKPGDAIRYE</sequence>
<dbReference type="NCBIfam" id="TIGR03434">
    <property type="entry name" value="ADOP"/>
    <property type="match status" value="1"/>
</dbReference>
<dbReference type="KEGG" id="daq:DAQ1742_04334"/>
<dbReference type="PANTHER" id="PTHR30572:SF4">
    <property type="entry name" value="ABC TRANSPORTER PERMEASE YTRF"/>
    <property type="match status" value="1"/>
</dbReference>
<dbReference type="GO" id="GO:0022857">
    <property type="term" value="F:transmembrane transporter activity"/>
    <property type="evidence" value="ECO:0007669"/>
    <property type="project" value="TreeGrafter"/>
</dbReference>
<dbReference type="InterPro" id="IPR050250">
    <property type="entry name" value="Macrolide_Exporter_MacB"/>
</dbReference>
<keyword evidence="3 7" id="KW-0812">Transmembrane</keyword>
<feature type="transmembrane region" description="Helical" evidence="7">
    <location>
        <begin position="423"/>
        <end position="446"/>
    </location>
</feature>
<evidence type="ECO:0000259" key="9">
    <source>
        <dbReference type="Pfam" id="PF12704"/>
    </source>
</evidence>
<evidence type="ECO:0000256" key="7">
    <source>
        <dbReference type="SAM" id="Phobius"/>
    </source>
</evidence>
<feature type="transmembrane region" description="Helical" evidence="7">
    <location>
        <begin position="776"/>
        <end position="796"/>
    </location>
</feature>
<feature type="domain" description="ABC3 transporter permease C-terminal" evidence="8">
    <location>
        <begin position="693"/>
        <end position="805"/>
    </location>
</feature>
<reference evidence="10 11" key="1">
    <citation type="submission" date="2016-09" db="EMBL/GenBank/DDBJ databases">
        <authorList>
            <person name="Reverchon S."/>
            <person name="Nasser W."/>
            <person name="Leonard S."/>
            <person name="Brochier C."/>
            <person name="Duprey A."/>
        </authorList>
    </citation>
    <scope>NUCLEOTIDE SEQUENCE [LARGE SCALE GENOMIC DNA]</scope>
    <source>
        <strain evidence="10 11">174/2</strain>
    </source>
</reference>
<dbReference type="GO" id="GO:0005886">
    <property type="term" value="C:plasma membrane"/>
    <property type="evidence" value="ECO:0007669"/>
    <property type="project" value="UniProtKB-SubCell"/>
</dbReference>
<accession>A0A375AG70</accession>
<feature type="domain" description="ABC3 transporter permease C-terminal" evidence="8">
    <location>
        <begin position="278"/>
        <end position="397"/>
    </location>
</feature>
<proteinExistence type="inferred from homology"/>
<protein>
    <recommendedName>
        <fullName evidence="12">Permease</fullName>
    </recommendedName>
</protein>
<keyword evidence="11" id="KW-1185">Reference proteome</keyword>
<feature type="transmembrane region" description="Helical" evidence="7">
    <location>
        <begin position="746"/>
        <end position="764"/>
    </location>
</feature>
<dbReference type="RefSeq" id="WP_035339020.1">
    <property type="nucleotide sequence ID" value="NZ_LT615367.1"/>
</dbReference>
<evidence type="ECO:0000256" key="5">
    <source>
        <dbReference type="ARBA" id="ARBA00023136"/>
    </source>
</evidence>
<dbReference type="InterPro" id="IPR025857">
    <property type="entry name" value="MacB_PCD"/>
</dbReference>
<gene>
    <name evidence="10" type="primary">vfmG</name>
    <name evidence="10" type="synonym">untM</name>
    <name evidence="10" type="ORF">DAQ1742_04334</name>
</gene>
<feature type="domain" description="MacB-like periplasmic core" evidence="9">
    <location>
        <begin position="21"/>
        <end position="235"/>
    </location>
</feature>
<evidence type="ECO:0000256" key="2">
    <source>
        <dbReference type="ARBA" id="ARBA00022475"/>
    </source>
</evidence>
<keyword evidence="4 7" id="KW-1133">Transmembrane helix</keyword>
<evidence type="ECO:0000256" key="1">
    <source>
        <dbReference type="ARBA" id="ARBA00004651"/>
    </source>
</evidence>
<evidence type="ECO:0000256" key="3">
    <source>
        <dbReference type="ARBA" id="ARBA00022692"/>
    </source>
</evidence>
<feature type="transmembrane region" description="Helical" evidence="7">
    <location>
        <begin position="327"/>
        <end position="352"/>
    </location>
</feature>
<keyword evidence="5 7" id="KW-0472">Membrane</keyword>
<dbReference type="Pfam" id="PF02687">
    <property type="entry name" value="FtsX"/>
    <property type="match status" value="2"/>
</dbReference>
<feature type="domain" description="MacB-like periplasmic core" evidence="9">
    <location>
        <begin position="438"/>
        <end position="643"/>
    </location>
</feature>
<evidence type="ECO:0000256" key="6">
    <source>
        <dbReference type="ARBA" id="ARBA00038076"/>
    </source>
</evidence>
<feature type="transmembrane region" description="Helical" evidence="7">
    <location>
        <begin position="372"/>
        <end position="393"/>
    </location>
</feature>
<dbReference type="PANTHER" id="PTHR30572">
    <property type="entry name" value="MEMBRANE COMPONENT OF TRANSPORTER-RELATED"/>
    <property type="match status" value="1"/>
</dbReference>
<feature type="transmembrane region" description="Helical" evidence="7">
    <location>
        <begin position="20"/>
        <end position="39"/>
    </location>
</feature>
<dbReference type="Pfam" id="PF12704">
    <property type="entry name" value="MacB_PCD"/>
    <property type="match status" value="2"/>
</dbReference>
<evidence type="ECO:0008006" key="12">
    <source>
        <dbReference type="Google" id="ProtNLM"/>
    </source>
</evidence>